<dbReference type="PROSITE" id="PS50035">
    <property type="entry name" value="PLD"/>
    <property type="match status" value="2"/>
</dbReference>
<keyword evidence="2" id="KW-0732">Signal</keyword>
<name>A0ABP5MQI3_9MICC</name>
<dbReference type="EMBL" id="BAAAON010000003">
    <property type="protein sequence ID" value="GAA2177011.1"/>
    <property type="molecule type" value="Genomic_DNA"/>
</dbReference>
<keyword evidence="1" id="KW-0812">Transmembrane</keyword>
<dbReference type="PANTHER" id="PTHR21248">
    <property type="entry name" value="CARDIOLIPIN SYNTHASE"/>
    <property type="match status" value="1"/>
</dbReference>
<evidence type="ECO:0000256" key="1">
    <source>
        <dbReference type="SAM" id="Phobius"/>
    </source>
</evidence>
<dbReference type="SUPFAM" id="SSF56024">
    <property type="entry name" value="Phospholipase D/nuclease"/>
    <property type="match status" value="2"/>
</dbReference>
<comment type="caution">
    <text evidence="4">The sequence shown here is derived from an EMBL/GenBank/DDBJ whole genome shotgun (WGS) entry which is preliminary data.</text>
</comment>
<evidence type="ECO:0000313" key="4">
    <source>
        <dbReference type="EMBL" id="GAA2177011.1"/>
    </source>
</evidence>
<keyword evidence="1" id="KW-1133">Transmembrane helix</keyword>
<dbReference type="InterPro" id="IPR025202">
    <property type="entry name" value="PLD-like_dom"/>
</dbReference>
<accession>A0ABP5MQI3</accession>
<sequence>MRTFRRLQLFALTRSLVARAAMAFAAVQALVIAAIVIIDAVEKKLRSKRPGFPHPGTFESEVAGSKTAVITYGHDLYEDMLASIRNARHTIMLETYIWKGDAIGRQFKDALNEAAARGVKVYVIYDGFANLVVPFTFYRFHPNVQVFRFPVLRPSIVFTNIRGTGFDHRKIMVVDDSIGYVGGYNIGSLYASKWRDTHLKIEGRSVWELRQAFVAFWNSAPTQRHRALEETSAEFWEPRLRAVNNIPANLVFPIRGVYLDAINRAHSHIYMTTAYFIPDQQILEALLRASKRGVDVRVILPEDSNHVVSDWLSRGFYSALLRDGVKILLYQNAMIHAKTATVDGEWSTVGTANIDRLSLTGNYEINIELFDEKLASTMERIFEIDSSNCRELSLEEWEGRHIVARVSEAILAPLRPFL</sequence>
<dbReference type="PANTHER" id="PTHR21248:SF22">
    <property type="entry name" value="PHOSPHOLIPASE D"/>
    <property type="match status" value="1"/>
</dbReference>
<dbReference type="Gene3D" id="3.30.870.10">
    <property type="entry name" value="Endonuclease Chain A"/>
    <property type="match status" value="2"/>
</dbReference>
<dbReference type="Pfam" id="PF13091">
    <property type="entry name" value="PLDc_2"/>
    <property type="match status" value="2"/>
</dbReference>
<evidence type="ECO:0000313" key="5">
    <source>
        <dbReference type="Proteomes" id="UP001500974"/>
    </source>
</evidence>
<keyword evidence="5" id="KW-1185">Reference proteome</keyword>
<dbReference type="RefSeq" id="WP_277358644.1">
    <property type="nucleotide sequence ID" value="NZ_BAAAON010000003.1"/>
</dbReference>
<feature type="transmembrane region" description="Helical" evidence="1">
    <location>
        <begin position="20"/>
        <end position="41"/>
    </location>
</feature>
<dbReference type="CDD" id="cd09159">
    <property type="entry name" value="PLDc_ybhO_like_2"/>
    <property type="match status" value="1"/>
</dbReference>
<proteinExistence type="predicted"/>
<reference evidence="5" key="1">
    <citation type="journal article" date="2019" name="Int. J. Syst. Evol. Microbiol.">
        <title>The Global Catalogue of Microorganisms (GCM) 10K type strain sequencing project: providing services to taxonomists for standard genome sequencing and annotation.</title>
        <authorList>
            <consortium name="The Broad Institute Genomics Platform"/>
            <consortium name="The Broad Institute Genome Sequencing Center for Infectious Disease"/>
            <person name="Wu L."/>
            <person name="Ma J."/>
        </authorList>
    </citation>
    <scope>NUCLEOTIDE SEQUENCE [LARGE SCALE GENOMIC DNA]</scope>
    <source>
        <strain evidence="5">JCM 14917</strain>
    </source>
</reference>
<keyword evidence="1" id="KW-0472">Membrane</keyword>
<feature type="domain" description="PLD phosphodiesterase" evidence="3">
    <location>
        <begin position="163"/>
        <end position="190"/>
    </location>
</feature>
<feature type="signal peptide" evidence="2">
    <location>
        <begin position="1"/>
        <end position="20"/>
    </location>
</feature>
<dbReference type="CDD" id="cd09110">
    <property type="entry name" value="PLDc_CLS_1"/>
    <property type="match status" value="1"/>
</dbReference>
<protein>
    <submittedName>
        <fullName evidence="4">Phospholipase D-like domain-containing protein</fullName>
    </submittedName>
</protein>
<feature type="chain" id="PRO_5045595349" evidence="2">
    <location>
        <begin position="21"/>
        <end position="418"/>
    </location>
</feature>
<evidence type="ECO:0000259" key="3">
    <source>
        <dbReference type="PROSITE" id="PS50035"/>
    </source>
</evidence>
<evidence type="ECO:0000256" key="2">
    <source>
        <dbReference type="SAM" id="SignalP"/>
    </source>
</evidence>
<dbReference type="Proteomes" id="UP001500974">
    <property type="component" value="Unassembled WGS sequence"/>
</dbReference>
<gene>
    <name evidence="4" type="ORF">GCM10009784_25920</name>
</gene>
<dbReference type="SMART" id="SM00155">
    <property type="entry name" value="PLDc"/>
    <property type="match status" value="2"/>
</dbReference>
<dbReference type="InterPro" id="IPR001736">
    <property type="entry name" value="PLipase_D/transphosphatidylase"/>
</dbReference>
<organism evidence="4 5">
    <name type="scientific">Arthrobacter parietis</name>
    <dbReference type="NCBI Taxonomy" id="271434"/>
    <lineage>
        <taxon>Bacteria</taxon>
        <taxon>Bacillati</taxon>
        <taxon>Actinomycetota</taxon>
        <taxon>Actinomycetes</taxon>
        <taxon>Micrococcales</taxon>
        <taxon>Micrococcaceae</taxon>
        <taxon>Arthrobacter</taxon>
    </lineage>
</organism>
<feature type="domain" description="PLD phosphodiesterase" evidence="3">
    <location>
        <begin position="331"/>
        <end position="358"/>
    </location>
</feature>